<reference evidence="2 3" key="1">
    <citation type="submission" date="2020-05" db="EMBL/GenBank/DDBJ databases">
        <title>Genome sequence of Kribbella sandramycini ATCC 39419.</title>
        <authorList>
            <person name="Maclea K.S."/>
            <person name="Fair J.L."/>
        </authorList>
    </citation>
    <scope>NUCLEOTIDE SEQUENCE [LARGE SCALE GENOMIC DNA]</scope>
    <source>
        <strain evidence="2 3">ATCC 39419</strain>
    </source>
</reference>
<evidence type="ECO:0000313" key="2">
    <source>
        <dbReference type="EMBL" id="NOL40087.1"/>
    </source>
</evidence>
<comment type="caution">
    <text evidence="2">The sequence shown here is derived from an EMBL/GenBank/DDBJ whole genome shotgun (WGS) entry which is preliminary data.</text>
</comment>
<proteinExistence type="predicted"/>
<name>A0A7Y4KWR7_9ACTN</name>
<feature type="transmembrane region" description="Helical" evidence="1">
    <location>
        <begin position="33"/>
        <end position="52"/>
    </location>
</feature>
<dbReference type="AlphaFoldDB" id="A0A7Y4KWR7"/>
<sequence>MNRGETMSLLMTRMFVALTTSRPAHKERGDVPGWVLITVMTAGLVIGIWTLAGEQLEAMLRKALDSVGNK</sequence>
<keyword evidence="1" id="KW-1133">Transmembrane helix</keyword>
<gene>
    <name evidence="2" type="ORF">HPO96_07510</name>
</gene>
<dbReference type="EMBL" id="JABJRC010000001">
    <property type="protein sequence ID" value="NOL40087.1"/>
    <property type="molecule type" value="Genomic_DNA"/>
</dbReference>
<keyword evidence="1" id="KW-0812">Transmembrane</keyword>
<keyword evidence="3" id="KW-1185">Reference proteome</keyword>
<organism evidence="2 3">
    <name type="scientific">Kribbella sandramycini</name>
    <dbReference type="NCBI Taxonomy" id="60450"/>
    <lineage>
        <taxon>Bacteria</taxon>
        <taxon>Bacillati</taxon>
        <taxon>Actinomycetota</taxon>
        <taxon>Actinomycetes</taxon>
        <taxon>Propionibacteriales</taxon>
        <taxon>Kribbellaceae</taxon>
        <taxon>Kribbella</taxon>
    </lineage>
</organism>
<protein>
    <submittedName>
        <fullName evidence="2">Uncharacterized protein</fullName>
    </submittedName>
</protein>
<keyword evidence="1" id="KW-0472">Membrane</keyword>
<evidence type="ECO:0000313" key="3">
    <source>
        <dbReference type="Proteomes" id="UP000534306"/>
    </source>
</evidence>
<dbReference type="Proteomes" id="UP000534306">
    <property type="component" value="Unassembled WGS sequence"/>
</dbReference>
<evidence type="ECO:0000256" key="1">
    <source>
        <dbReference type="SAM" id="Phobius"/>
    </source>
</evidence>
<accession>A0A7Y4KWR7</accession>